<dbReference type="AlphaFoldDB" id="A0A1J1J2R2"/>
<gene>
    <name evidence="1" type="ORF">CLUMA_CG019688</name>
</gene>
<keyword evidence="2" id="KW-1185">Reference proteome</keyword>
<evidence type="ECO:0000313" key="2">
    <source>
        <dbReference type="Proteomes" id="UP000183832"/>
    </source>
</evidence>
<organism evidence="1 2">
    <name type="scientific">Clunio marinus</name>
    <dbReference type="NCBI Taxonomy" id="568069"/>
    <lineage>
        <taxon>Eukaryota</taxon>
        <taxon>Metazoa</taxon>
        <taxon>Ecdysozoa</taxon>
        <taxon>Arthropoda</taxon>
        <taxon>Hexapoda</taxon>
        <taxon>Insecta</taxon>
        <taxon>Pterygota</taxon>
        <taxon>Neoptera</taxon>
        <taxon>Endopterygota</taxon>
        <taxon>Diptera</taxon>
        <taxon>Nematocera</taxon>
        <taxon>Chironomoidea</taxon>
        <taxon>Chironomidae</taxon>
        <taxon>Clunio</taxon>
    </lineage>
</organism>
<sequence length="108" mass="12870">MFSRAIALRLRAFTESWRRSELRQLQKHHFRGNIAWSPKREIAYKSSFHKFITSVMKSVLHTSLMLVDIALRAVKRKIYQLKSLMVELWRRSNTTKQTTNSHPNDIEN</sequence>
<proteinExistence type="predicted"/>
<name>A0A1J1J2R2_9DIPT</name>
<protein>
    <submittedName>
        <fullName evidence="1">CLUMA_CG019688, isoform A</fullName>
    </submittedName>
</protein>
<reference evidence="1 2" key="1">
    <citation type="submission" date="2015-04" db="EMBL/GenBank/DDBJ databases">
        <authorList>
            <person name="Syromyatnikov M.Y."/>
            <person name="Popov V.N."/>
        </authorList>
    </citation>
    <scope>NUCLEOTIDE SEQUENCE [LARGE SCALE GENOMIC DNA]</scope>
</reference>
<accession>A0A1J1J2R2</accession>
<dbReference type="EMBL" id="CVRI01000067">
    <property type="protein sequence ID" value="CRL06725.1"/>
    <property type="molecule type" value="Genomic_DNA"/>
</dbReference>
<dbReference type="Proteomes" id="UP000183832">
    <property type="component" value="Unassembled WGS sequence"/>
</dbReference>
<evidence type="ECO:0000313" key="1">
    <source>
        <dbReference type="EMBL" id="CRL06725.1"/>
    </source>
</evidence>